<feature type="domain" description="FtsX extracellular" evidence="13">
    <location>
        <begin position="61"/>
        <end position="151"/>
    </location>
</feature>
<evidence type="ECO:0000256" key="3">
    <source>
        <dbReference type="ARBA" id="ARBA00021907"/>
    </source>
</evidence>
<evidence type="ECO:0000256" key="4">
    <source>
        <dbReference type="ARBA" id="ARBA00022475"/>
    </source>
</evidence>
<evidence type="ECO:0000256" key="10">
    <source>
        <dbReference type="PIRNR" id="PIRNR003097"/>
    </source>
</evidence>
<dbReference type="RefSeq" id="WP_128745235.1">
    <property type="nucleotide sequence ID" value="NZ_CP035281.1"/>
</dbReference>
<evidence type="ECO:0000256" key="1">
    <source>
        <dbReference type="ARBA" id="ARBA00004651"/>
    </source>
</evidence>
<evidence type="ECO:0000256" key="2">
    <source>
        <dbReference type="ARBA" id="ARBA00007379"/>
    </source>
</evidence>
<feature type="transmembrane region" description="Helical" evidence="11">
    <location>
        <begin position="262"/>
        <end position="289"/>
    </location>
</feature>
<dbReference type="GO" id="GO:0051301">
    <property type="term" value="P:cell division"/>
    <property type="evidence" value="ECO:0007669"/>
    <property type="project" value="UniProtKB-KW"/>
</dbReference>
<dbReference type="InterPro" id="IPR004513">
    <property type="entry name" value="FtsX"/>
</dbReference>
<dbReference type="KEGG" id="amij:EQM06_04750"/>
<evidence type="ECO:0000259" key="13">
    <source>
        <dbReference type="Pfam" id="PF18075"/>
    </source>
</evidence>
<comment type="subcellular location">
    <subcellularLocation>
        <location evidence="1">Cell membrane</location>
        <topology evidence="1">Multi-pass membrane protein</topology>
    </subcellularLocation>
</comment>
<dbReference type="EMBL" id="CP035281">
    <property type="protein sequence ID" value="QAT42585.1"/>
    <property type="molecule type" value="Genomic_DNA"/>
</dbReference>
<reference evidence="14 15" key="1">
    <citation type="submission" date="2019-01" db="EMBL/GenBank/DDBJ databases">
        <title>Draft genomes of a novel of Aminipila strains.</title>
        <authorList>
            <person name="Ma S."/>
        </authorList>
    </citation>
    <scope>NUCLEOTIDE SEQUENCE [LARGE SCALE GENOMIC DNA]</scope>
    <source>
        <strain evidence="15">JN-39</strain>
    </source>
</reference>
<evidence type="ECO:0000313" key="15">
    <source>
        <dbReference type="Proteomes" id="UP000287601"/>
    </source>
</evidence>
<dbReference type="Pfam" id="PF02687">
    <property type="entry name" value="FtsX"/>
    <property type="match status" value="1"/>
</dbReference>
<keyword evidence="7 11" id="KW-1133">Transmembrane helix</keyword>
<dbReference type="NCBIfam" id="NF038347">
    <property type="entry name" value="FtsX_Gpos"/>
    <property type="match status" value="1"/>
</dbReference>
<dbReference type="AlphaFoldDB" id="A0A410PUI4"/>
<keyword evidence="4 10" id="KW-1003">Cell membrane</keyword>
<name>A0A410PUI4_9FIRM</name>
<organism evidence="14 15">
    <name type="scientific">Aminipila luticellarii</name>
    <dbReference type="NCBI Taxonomy" id="2507160"/>
    <lineage>
        <taxon>Bacteria</taxon>
        <taxon>Bacillati</taxon>
        <taxon>Bacillota</taxon>
        <taxon>Clostridia</taxon>
        <taxon>Peptostreptococcales</taxon>
        <taxon>Anaerovoracaceae</taxon>
        <taxon>Aminipila</taxon>
    </lineage>
</organism>
<keyword evidence="5 10" id="KW-0132">Cell division</keyword>
<accession>A0A410PUI4</accession>
<evidence type="ECO:0000313" key="14">
    <source>
        <dbReference type="EMBL" id="QAT42585.1"/>
    </source>
</evidence>
<dbReference type="Gene3D" id="3.30.70.3040">
    <property type="match status" value="1"/>
</dbReference>
<dbReference type="GO" id="GO:0005886">
    <property type="term" value="C:plasma membrane"/>
    <property type="evidence" value="ECO:0007669"/>
    <property type="project" value="UniProtKB-SubCell"/>
</dbReference>
<sequence length="297" mass="32605">MFNSIKYTLKQACIQVFRNRTMSFASVFSITAMMLILGLFFVLIVNINMAAEAAKQEYDTVQVYLLDATTYDQAEAMISEVKGVRGVADATYLSKEDALADWKSDWGEQAYLLDSLNGNPLPNSIIVKVDTLEASDSVVSALKQYDGVEDVKYYKETVEKLVKITNAIQIAAFVIMVFLVVVSVVVVSNTIKLTVLARSREIRIMKYVGATNWFIRGPFLLEGIIIGIISAGISAGVVAFVYGKVVNLIGRDLFLILSTPMVSQGFLTAHLIYIFLAIGVSIGACGSIVSMRRFLDA</sequence>
<evidence type="ECO:0000256" key="11">
    <source>
        <dbReference type="SAM" id="Phobius"/>
    </source>
</evidence>
<feature type="domain" description="ABC3 transporter permease C-terminal" evidence="12">
    <location>
        <begin position="173"/>
        <end position="291"/>
    </location>
</feature>
<dbReference type="OrthoDB" id="9812531at2"/>
<dbReference type="InterPro" id="IPR058204">
    <property type="entry name" value="FtsX_firmicutes-type"/>
</dbReference>
<evidence type="ECO:0000256" key="8">
    <source>
        <dbReference type="ARBA" id="ARBA00023136"/>
    </source>
</evidence>
<gene>
    <name evidence="14" type="ORF">EQM06_04750</name>
</gene>
<protein>
    <recommendedName>
        <fullName evidence="3 10">Cell division protein FtsX</fullName>
    </recommendedName>
</protein>
<dbReference type="PANTHER" id="PTHR47755">
    <property type="entry name" value="CELL DIVISION PROTEIN FTSX"/>
    <property type="match status" value="1"/>
</dbReference>
<comment type="similarity">
    <text evidence="2 10">Belongs to the ABC-4 integral membrane protein family. FtsX subfamily.</text>
</comment>
<keyword evidence="8 10" id="KW-0472">Membrane</keyword>
<feature type="transmembrane region" description="Helical" evidence="11">
    <location>
        <begin position="218"/>
        <end position="242"/>
    </location>
</feature>
<evidence type="ECO:0000256" key="7">
    <source>
        <dbReference type="ARBA" id="ARBA00022989"/>
    </source>
</evidence>
<feature type="transmembrane region" description="Helical" evidence="11">
    <location>
        <begin position="21"/>
        <end position="45"/>
    </location>
</feature>
<evidence type="ECO:0000256" key="6">
    <source>
        <dbReference type="ARBA" id="ARBA00022692"/>
    </source>
</evidence>
<dbReference type="InterPro" id="IPR040690">
    <property type="entry name" value="FtsX_ECD"/>
</dbReference>
<evidence type="ECO:0000256" key="5">
    <source>
        <dbReference type="ARBA" id="ARBA00022618"/>
    </source>
</evidence>
<feature type="transmembrane region" description="Helical" evidence="11">
    <location>
        <begin position="170"/>
        <end position="197"/>
    </location>
</feature>
<keyword evidence="6 11" id="KW-0812">Transmembrane</keyword>
<comment type="function">
    <text evidence="10">Part of the ABC transporter FtsEX involved in asymmetric cellular division facilitating the initiation of sporulation.</text>
</comment>
<dbReference type="Proteomes" id="UP000287601">
    <property type="component" value="Chromosome"/>
</dbReference>
<evidence type="ECO:0000259" key="12">
    <source>
        <dbReference type="Pfam" id="PF02687"/>
    </source>
</evidence>
<evidence type="ECO:0000256" key="9">
    <source>
        <dbReference type="ARBA" id="ARBA00023306"/>
    </source>
</evidence>
<proteinExistence type="inferred from homology"/>
<dbReference type="PIRSF" id="PIRSF003097">
    <property type="entry name" value="FtsX"/>
    <property type="match status" value="1"/>
</dbReference>
<keyword evidence="9 10" id="KW-0131">Cell cycle</keyword>
<dbReference type="Pfam" id="PF18075">
    <property type="entry name" value="FtsX_ECD"/>
    <property type="match status" value="1"/>
</dbReference>
<dbReference type="InterPro" id="IPR003838">
    <property type="entry name" value="ABC3_permease_C"/>
</dbReference>
<keyword evidence="15" id="KW-1185">Reference proteome</keyword>
<dbReference type="PANTHER" id="PTHR47755:SF1">
    <property type="entry name" value="CELL DIVISION PROTEIN FTSX"/>
    <property type="match status" value="1"/>
</dbReference>